<comment type="caution">
    <text evidence="2">The sequence shown here is derived from an EMBL/GenBank/DDBJ whole genome shotgun (WGS) entry which is preliminary data.</text>
</comment>
<organism evidence="2 3">
    <name type="scientific">Oharaeibacter diazotrophicus</name>
    <dbReference type="NCBI Taxonomy" id="1920512"/>
    <lineage>
        <taxon>Bacteria</taxon>
        <taxon>Pseudomonadati</taxon>
        <taxon>Pseudomonadota</taxon>
        <taxon>Alphaproteobacteria</taxon>
        <taxon>Hyphomicrobiales</taxon>
        <taxon>Pleomorphomonadaceae</taxon>
        <taxon>Oharaeibacter</taxon>
    </lineage>
</organism>
<name>A0A4R6RGB2_9HYPH</name>
<dbReference type="RefSeq" id="WP_166653446.1">
    <property type="nucleotide sequence ID" value="NZ_BSPM01000004.1"/>
</dbReference>
<sequence>MPPKRKLAVSLAALALCAGCGDEPAASRGGAADPPTRAEGETADWLVRGDDRPPERWLAERGREAGGTAADEARVAAVAAALDAAERQFHEPPRMIANRVAQLADLSAERGEPLAPERLLADLTFPMRDRPTGWFGVLTQAYVVLRENGADHAGAIGTLRTRFGGARP</sequence>
<reference evidence="2 3" key="1">
    <citation type="submission" date="2019-03" db="EMBL/GenBank/DDBJ databases">
        <title>Genomic Encyclopedia of Type Strains, Phase IV (KMG-IV): sequencing the most valuable type-strain genomes for metagenomic binning, comparative biology and taxonomic classification.</title>
        <authorList>
            <person name="Goeker M."/>
        </authorList>
    </citation>
    <scope>NUCLEOTIDE SEQUENCE [LARGE SCALE GENOMIC DNA]</scope>
    <source>
        <strain evidence="2 3">DSM 102969</strain>
    </source>
</reference>
<evidence type="ECO:0000256" key="1">
    <source>
        <dbReference type="SAM" id="MobiDB-lite"/>
    </source>
</evidence>
<dbReference type="AlphaFoldDB" id="A0A4R6RGB2"/>
<gene>
    <name evidence="2" type="ORF">EDD54_2324</name>
</gene>
<proteinExistence type="predicted"/>
<accession>A0A4R6RGB2</accession>
<feature type="region of interest" description="Disordered" evidence="1">
    <location>
        <begin position="22"/>
        <end position="53"/>
    </location>
</feature>
<protein>
    <recommendedName>
        <fullName evidence="4">MxaH protein</fullName>
    </recommendedName>
</protein>
<evidence type="ECO:0008006" key="4">
    <source>
        <dbReference type="Google" id="ProtNLM"/>
    </source>
</evidence>
<keyword evidence="3" id="KW-1185">Reference proteome</keyword>
<evidence type="ECO:0000313" key="3">
    <source>
        <dbReference type="Proteomes" id="UP000294547"/>
    </source>
</evidence>
<evidence type="ECO:0000313" key="2">
    <source>
        <dbReference type="EMBL" id="TDP85471.1"/>
    </source>
</evidence>
<dbReference type="Proteomes" id="UP000294547">
    <property type="component" value="Unassembled WGS sequence"/>
</dbReference>
<dbReference type="EMBL" id="SNXY01000007">
    <property type="protein sequence ID" value="TDP85471.1"/>
    <property type="molecule type" value="Genomic_DNA"/>
</dbReference>